<evidence type="ECO:0000256" key="9">
    <source>
        <dbReference type="ARBA" id="ARBA00022729"/>
    </source>
</evidence>
<dbReference type="GO" id="GO:0042981">
    <property type="term" value="P:regulation of apoptotic process"/>
    <property type="evidence" value="ECO:0007669"/>
    <property type="project" value="UniProtKB-ARBA"/>
</dbReference>
<keyword evidence="8 27" id="KW-0812">Transmembrane</keyword>
<evidence type="ECO:0000256" key="6">
    <source>
        <dbReference type="ARBA" id="ARBA00022525"/>
    </source>
</evidence>
<dbReference type="SUPFAM" id="SSF56436">
    <property type="entry name" value="C-type lectin-like"/>
    <property type="match status" value="1"/>
</dbReference>
<keyword evidence="30" id="KW-1185">Reference proteome</keyword>
<feature type="region of interest" description="Disordered" evidence="26">
    <location>
        <begin position="252"/>
        <end position="278"/>
    </location>
</feature>
<evidence type="ECO:0000256" key="18">
    <source>
        <dbReference type="ARBA" id="ARBA00029917"/>
    </source>
</evidence>
<feature type="compositionally biased region" description="Polar residues" evidence="26">
    <location>
        <begin position="554"/>
        <end position="566"/>
    </location>
</feature>
<dbReference type="PROSITE" id="PS01241">
    <property type="entry name" value="LINK_1"/>
    <property type="match status" value="1"/>
</dbReference>
<feature type="compositionally biased region" description="Polar residues" evidence="26">
    <location>
        <begin position="440"/>
        <end position="452"/>
    </location>
</feature>
<keyword evidence="14" id="KW-1015">Disulfide bond</keyword>
<dbReference type="PRINTS" id="PR01265">
    <property type="entry name" value="LINKMODULE"/>
</dbReference>
<accession>A0A2Y9GUW1</accession>
<evidence type="ECO:0000313" key="31">
    <source>
        <dbReference type="RefSeq" id="XP_021541044.1"/>
    </source>
</evidence>
<keyword evidence="17" id="KW-0966">Cell projection</keyword>
<evidence type="ECO:0000256" key="24">
    <source>
        <dbReference type="ARBA" id="ARBA00065352"/>
    </source>
</evidence>
<evidence type="ECO:0000256" key="15">
    <source>
        <dbReference type="ARBA" id="ARBA00023170"/>
    </source>
</evidence>
<evidence type="ECO:0000256" key="11">
    <source>
        <dbReference type="ARBA" id="ARBA00022974"/>
    </source>
</evidence>
<dbReference type="RefSeq" id="XP_021541044.1">
    <property type="nucleotide sequence ID" value="XM_021685369.1"/>
</dbReference>
<dbReference type="InterPro" id="IPR000538">
    <property type="entry name" value="Link_dom"/>
</dbReference>
<evidence type="ECO:0000256" key="4">
    <source>
        <dbReference type="ARBA" id="ARBA00020474"/>
    </source>
</evidence>
<dbReference type="SMART" id="SM00445">
    <property type="entry name" value="LINK"/>
    <property type="match status" value="1"/>
</dbReference>
<evidence type="ECO:0000256" key="5">
    <source>
        <dbReference type="ARBA" id="ARBA00022475"/>
    </source>
</evidence>
<evidence type="ECO:0000256" key="3">
    <source>
        <dbReference type="ARBA" id="ARBA00004613"/>
    </source>
</evidence>
<feature type="region of interest" description="Disordered" evidence="26">
    <location>
        <begin position="607"/>
        <end position="645"/>
    </location>
</feature>
<keyword evidence="16" id="KW-0325">Glycoprotein</keyword>
<dbReference type="GO" id="GO:0006954">
    <property type="term" value="P:inflammatory response"/>
    <property type="evidence" value="ECO:0007669"/>
    <property type="project" value="TreeGrafter"/>
</dbReference>
<dbReference type="CTD" id="960"/>
<comment type="subunit">
    <text evidence="24">Interacts with PKN2. Interacts with TIAM1 and TIAM2. Interacts with HA, as well as other glycosaminoglycans, collagen, laminin, and fibronectin via its N-terminal segment. Interacts with UNC119. Interacts with PDPN (via extracellular domain); this interaction is required for PDPN-mediated directional migration and regulation of lamellipodia extension/stabilization during cell spreading and migration. Interacts with RDX, EZR and MSN. Interacts with EGFR. Interacts with CD74; this complex is essential for the MIF-induced signaling cascade that results in B cell survival.</text>
</comment>
<dbReference type="PANTHER" id="PTHR10225">
    <property type="entry name" value="HYALURONAN RECEPTOR"/>
    <property type="match status" value="1"/>
</dbReference>
<dbReference type="GO" id="GO:0007155">
    <property type="term" value="P:cell adhesion"/>
    <property type="evidence" value="ECO:0007669"/>
    <property type="project" value="UniProtKB-KW"/>
</dbReference>
<feature type="compositionally biased region" description="Polar residues" evidence="26">
    <location>
        <begin position="529"/>
        <end position="538"/>
    </location>
</feature>
<dbReference type="FunFam" id="3.10.100.10:FF:000004">
    <property type="entry name" value="CD44 antigen isoform X2"/>
    <property type="match status" value="1"/>
</dbReference>
<dbReference type="Proteomes" id="UP000248481">
    <property type="component" value="Chromosome 11"/>
</dbReference>
<keyword evidence="9 28" id="KW-0732">Signal</keyword>
<evidence type="ECO:0000256" key="26">
    <source>
        <dbReference type="SAM" id="MobiDB-lite"/>
    </source>
</evidence>
<feature type="compositionally biased region" description="Polar residues" evidence="26">
    <location>
        <begin position="359"/>
        <end position="372"/>
    </location>
</feature>
<dbReference type="GO" id="GO:0005540">
    <property type="term" value="F:hyaluronic acid binding"/>
    <property type="evidence" value="ECO:0007669"/>
    <property type="project" value="InterPro"/>
</dbReference>
<dbReference type="InterPro" id="IPR016187">
    <property type="entry name" value="CTDL_fold"/>
</dbReference>
<dbReference type="GO" id="GO:0005902">
    <property type="term" value="C:microvillus"/>
    <property type="evidence" value="ECO:0007669"/>
    <property type="project" value="UniProtKB-SubCell"/>
</dbReference>
<dbReference type="AlphaFoldDB" id="A0A2Y9GUW1"/>
<evidence type="ECO:0000256" key="14">
    <source>
        <dbReference type="ARBA" id="ARBA00023157"/>
    </source>
</evidence>
<keyword evidence="13 27" id="KW-0472">Membrane</keyword>
<feature type="chain" id="PRO_5016056946" description="CD44 antigen" evidence="28">
    <location>
        <begin position="21"/>
        <end position="745"/>
    </location>
</feature>
<dbReference type="PRINTS" id="PR00658">
    <property type="entry name" value="CD44"/>
</dbReference>
<dbReference type="GO" id="GO:0048731">
    <property type="term" value="P:system development"/>
    <property type="evidence" value="ECO:0007669"/>
    <property type="project" value="UniProtKB-ARBA"/>
</dbReference>
<dbReference type="GO" id="GO:0004896">
    <property type="term" value="F:cytokine receptor activity"/>
    <property type="evidence" value="ECO:0007669"/>
    <property type="project" value="TreeGrafter"/>
</dbReference>
<evidence type="ECO:0000256" key="8">
    <source>
        <dbReference type="ARBA" id="ARBA00022692"/>
    </source>
</evidence>
<sequence length="745" mass="81476">MDKFWGRLAWGLCLLQLSLAQIDLNITCRYGGVFHVEKNGRYSISRTEAADLCKAFNSTLPTMAQMEKALSIGFETCRYGFIEGHVVIPRIHPNSICAANNTGVYILTSNTSQYDAYCFNASAPPEEDCTSVTQLPNAFEGPITITIVNRDGTRYSQTGEYRTNPEDINPSSPTDDDVSSGSSSERSTSGGYNIFHTHLPTVYPTQDQDSTGVSDNTEHTPITITSTVHSNSHAAVQEQNHWMWSWFGNSQPKTQDHTATATTASMSSSGTTPKTATKRREAQDWLSWWFQPSESKNHLHATTIMAGMDSNIISAGWEPTEENEDERDKHPSYSGSGIDDDEDFISSTIPTTPRLFNHPKQNQDWTSRSPGESNPGVLLQTTTRMTAQAIPSSTMEETATEKEQWFENGWPGEYPQSPKEDSHSTAGTAAPAQDSYPDQRMTTQSQEDSSWTYFFDPVSHPMGRDHQTERWMDMDSSHNTTRQPSADPNTHLVEDLDRTGPFSVTTQQSHTQSFSTSHGGLEEDKDHPMTSTPTSSNRTDGRGGKRGGHLPKDSATSVEGSTSHSPATGEYRTLIPVTPANTGSPGVTEVNIAGDSNSNVIRFFSEDQDSSVHPSGTSHITHGSESAGHSSGSQESGANPTSGPMRKPQIPEWLIILASLLALALILAVCIAVNSRRRCGQKKKLVINNGNGTVGDRKPSGINGEASKSQEMVHLVNKEPSETPDQYMTADETRNLQNVDMKIGV</sequence>
<feature type="compositionally biased region" description="Low complexity" evidence="26">
    <location>
        <begin position="623"/>
        <end position="638"/>
    </location>
</feature>
<keyword evidence="10" id="KW-0130">Cell adhesion</keyword>
<dbReference type="GeneID" id="110576273"/>
<evidence type="ECO:0000256" key="27">
    <source>
        <dbReference type="SAM" id="Phobius"/>
    </source>
</evidence>
<dbReference type="InterPro" id="IPR016186">
    <property type="entry name" value="C-type_lectin-like/link_sf"/>
</dbReference>
<feature type="compositionally biased region" description="Basic and acidic residues" evidence="26">
    <location>
        <begin position="462"/>
        <end position="476"/>
    </location>
</feature>
<evidence type="ECO:0000256" key="21">
    <source>
        <dbReference type="ARBA" id="ARBA00031823"/>
    </source>
</evidence>
<dbReference type="GO" id="GO:0035692">
    <property type="term" value="C:macrophage migration inhibitory factor receptor complex"/>
    <property type="evidence" value="ECO:0007669"/>
    <property type="project" value="TreeGrafter"/>
</dbReference>
<feature type="compositionally biased region" description="Polar residues" evidence="26">
    <location>
        <begin position="611"/>
        <end position="621"/>
    </location>
</feature>
<evidence type="ECO:0000259" key="29">
    <source>
        <dbReference type="PROSITE" id="PS50963"/>
    </source>
</evidence>
<evidence type="ECO:0000256" key="17">
    <source>
        <dbReference type="ARBA" id="ARBA00023273"/>
    </source>
</evidence>
<reference evidence="31" key="1">
    <citation type="submission" date="2025-08" db="UniProtKB">
        <authorList>
            <consortium name="RefSeq"/>
        </authorList>
    </citation>
    <scope>IDENTIFICATION</scope>
    <source>
        <tissue evidence="31">Blood</tissue>
    </source>
</reference>
<keyword evidence="6" id="KW-0964">Secreted</keyword>
<feature type="compositionally biased region" description="Low complexity" evidence="26">
    <location>
        <begin position="179"/>
        <end position="191"/>
    </location>
</feature>
<evidence type="ECO:0000256" key="12">
    <source>
        <dbReference type="ARBA" id="ARBA00022989"/>
    </source>
</evidence>
<dbReference type="PROSITE" id="PS50963">
    <property type="entry name" value="LINK_2"/>
    <property type="match status" value="1"/>
</dbReference>
<keyword evidence="12 27" id="KW-1133">Transmembrane helix</keyword>
<dbReference type="GO" id="GO:0009986">
    <property type="term" value="C:cell surface"/>
    <property type="evidence" value="ECO:0007669"/>
    <property type="project" value="UniProtKB-ARBA"/>
</dbReference>
<gene>
    <name evidence="31" type="primary">CD44</name>
</gene>
<feature type="domain" description="Link" evidence="29">
    <location>
        <begin position="32"/>
        <end position="120"/>
    </location>
</feature>
<organism evidence="30 31">
    <name type="scientific">Neomonachus schauinslandi</name>
    <name type="common">Hawaiian monk seal</name>
    <name type="synonym">Monachus schauinslandi</name>
    <dbReference type="NCBI Taxonomy" id="29088"/>
    <lineage>
        <taxon>Eukaryota</taxon>
        <taxon>Metazoa</taxon>
        <taxon>Chordata</taxon>
        <taxon>Craniata</taxon>
        <taxon>Vertebrata</taxon>
        <taxon>Euteleostomi</taxon>
        <taxon>Mammalia</taxon>
        <taxon>Eutheria</taxon>
        <taxon>Laurasiatheria</taxon>
        <taxon>Carnivora</taxon>
        <taxon>Caniformia</taxon>
        <taxon>Pinnipedia</taxon>
        <taxon>Phocidae</taxon>
        <taxon>Monachinae</taxon>
        <taxon>Monachini</taxon>
        <taxon>Neomonachus</taxon>
    </lineage>
</organism>
<evidence type="ECO:0000256" key="16">
    <source>
        <dbReference type="ARBA" id="ARBA00023180"/>
    </source>
</evidence>
<feature type="compositionally biased region" description="Low complexity" evidence="26">
    <location>
        <begin position="502"/>
        <end position="518"/>
    </location>
</feature>
<evidence type="ECO:0000256" key="2">
    <source>
        <dbReference type="ARBA" id="ARBA00004251"/>
    </source>
</evidence>
<evidence type="ECO:0000256" key="19">
    <source>
        <dbReference type="ARBA" id="ARBA00029928"/>
    </source>
</evidence>
<keyword evidence="15" id="KW-0675">Receptor</keyword>
<dbReference type="Pfam" id="PF00193">
    <property type="entry name" value="Xlink"/>
    <property type="match status" value="1"/>
</dbReference>
<dbReference type="PANTHER" id="PTHR10225:SF6">
    <property type="entry name" value="CD44 ANTIGEN"/>
    <property type="match status" value="1"/>
</dbReference>
<comment type="caution">
    <text evidence="25">Lacks conserved residue(s) required for the propagation of feature annotation.</text>
</comment>
<feature type="region of interest" description="Disordered" evidence="26">
    <location>
        <begin position="150"/>
        <end position="219"/>
    </location>
</feature>
<evidence type="ECO:0000256" key="22">
    <source>
        <dbReference type="ARBA" id="ARBA00032514"/>
    </source>
</evidence>
<evidence type="ECO:0000256" key="23">
    <source>
        <dbReference type="ARBA" id="ARBA00032917"/>
    </source>
</evidence>
<dbReference type="Gene3D" id="3.10.100.10">
    <property type="entry name" value="Mannose-Binding Protein A, subunit A"/>
    <property type="match status" value="1"/>
</dbReference>
<dbReference type="GO" id="GO:0005576">
    <property type="term" value="C:extracellular region"/>
    <property type="evidence" value="ECO:0007669"/>
    <property type="project" value="UniProtKB-SubCell"/>
</dbReference>
<proteinExistence type="predicted"/>
<evidence type="ECO:0000256" key="7">
    <source>
        <dbReference type="ARBA" id="ARBA00022553"/>
    </source>
</evidence>
<comment type="subcellular location">
    <subcellularLocation>
        <location evidence="2">Cell membrane</location>
        <topology evidence="2">Single-pass type I membrane protein</topology>
    </subcellularLocation>
    <subcellularLocation>
        <location evidence="1">Cell projection</location>
        <location evidence="1">Microvillus</location>
    </subcellularLocation>
    <subcellularLocation>
        <location evidence="3">Secreted</location>
    </subcellularLocation>
</comment>
<dbReference type="CDD" id="cd03516">
    <property type="entry name" value="Link_domain_CD44_like"/>
    <property type="match status" value="1"/>
</dbReference>
<feature type="transmembrane region" description="Helical" evidence="27">
    <location>
        <begin position="653"/>
        <end position="674"/>
    </location>
</feature>
<feature type="compositionally biased region" description="Polar residues" evidence="26">
    <location>
        <begin position="203"/>
        <end position="219"/>
    </location>
</feature>
<evidence type="ECO:0000256" key="25">
    <source>
        <dbReference type="PROSITE-ProRule" id="PRU00323"/>
    </source>
</evidence>
<evidence type="ECO:0000256" key="13">
    <source>
        <dbReference type="ARBA" id="ARBA00023136"/>
    </source>
</evidence>
<name>A0A2Y9GUW1_NEOSC</name>
<feature type="compositionally biased region" description="Polar residues" evidence="26">
    <location>
        <begin position="477"/>
        <end position="488"/>
    </location>
</feature>
<dbReference type="InterPro" id="IPR001231">
    <property type="entry name" value="CD44_antigen"/>
</dbReference>
<dbReference type="GO" id="GO:0070374">
    <property type="term" value="P:positive regulation of ERK1 and ERK2 cascade"/>
    <property type="evidence" value="ECO:0007669"/>
    <property type="project" value="TreeGrafter"/>
</dbReference>
<evidence type="ECO:0000256" key="20">
    <source>
        <dbReference type="ARBA" id="ARBA00031179"/>
    </source>
</evidence>
<feature type="region of interest" description="Disordered" evidence="26">
    <location>
        <begin position="408"/>
        <end position="592"/>
    </location>
</feature>
<feature type="region of interest" description="Disordered" evidence="26">
    <location>
        <begin position="318"/>
        <end position="377"/>
    </location>
</feature>
<dbReference type="InterPro" id="IPR043210">
    <property type="entry name" value="CD44_antigen-like"/>
</dbReference>
<evidence type="ECO:0000256" key="10">
    <source>
        <dbReference type="ARBA" id="ARBA00022889"/>
    </source>
</evidence>
<feature type="signal peptide" evidence="28">
    <location>
        <begin position="1"/>
        <end position="20"/>
    </location>
</feature>
<keyword evidence="11" id="KW-0654">Proteoglycan</keyword>
<protein>
    <recommendedName>
        <fullName evidence="4">CD44 antigen</fullName>
    </recommendedName>
    <alternativeName>
        <fullName evidence="22">GP90 lymphocyte homing/adhesion receptor</fullName>
    </alternativeName>
    <alternativeName>
        <fullName evidence="21">HUTCH-I</fullName>
    </alternativeName>
    <alternativeName>
        <fullName evidence="23">Hermes antigen</fullName>
    </alternativeName>
    <alternativeName>
        <fullName evidence="20">Hyaluronate receptor</fullName>
    </alternativeName>
    <alternativeName>
        <fullName evidence="18">Phagocytic glycoprotein 1</fullName>
    </alternativeName>
    <alternativeName>
        <fullName evidence="19">Phagocytic glycoprotein I</fullName>
    </alternativeName>
</protein>
<keyword evidence="7" id="KW-0597">Phosphoprotein</keyword>
<dbReference type="GO" id="GO:0009653">
    <property type="term" value="P:anatomical structure morphogenesis"/>
    <property type="evidence" value="ECO:0007669"/>
    <property type="project" value="UniProtKB-ARBA"/>
</dbReference>
<evidence type="ECO:0000313" key="30">
    <source>
        <dbReference type="Proteomes" id="UP000248481"/>
    </source>
</evidence>
<evidence type="ECO:0000256" key="28">
    <source>
        <dbReference type="SAM" id="SignalP"/>
    </source>
</evidence>
<evidence type="ECO:0000256" key="1">
    <source>
        <dbReference type="ARBA" id="ARBA00004105"/>
    </source>
</evidence>
<feature type="compositionally biased region" description="Low complexity" evidence="26">
    <location>
        <begin position="258"/>
        <end position="272"/>
    </location>
</feature>
<dbReference type="GO" id="GO:0016323">
    <property type="term" value="C:basolateral plasma membrane"/>
    <property type="evidence" value="ECO:0007669"/>
    <property type="project" value="TreeGrafter"/>
</dbReference>
<keyword evidence="5" id="KW-1003">Cell membrane</keyword>